<dbReference type="RefSeq" id="WP_253526980.1">
    <property type="nucleotide sequence ID" value="NZ_JAMZEL010000003.1"/>
</dbReference>
<dbReference type="SMART" id="SM00710">
    <property type="entry name" value="PbH1"/>
    <property type="match status" value="9"/>
</dbReference>
<dbReference type="NCBIfam" id="TIGR04247">
    <property type="entry name" value="NosD_copper_fam"/>
    <property type="match status" value="1"/>
</dbReference>
<organism evidence="2 3">
    <name type="scientific">Runella salmonicolor</name>
    <dbReference type="NCBI Taxonomy" id="2950278"/>
    <lineage>
        <taxon>Bacteria</taxon>
        <taxon>Pseudomonadati</taxon>
        <taxon>Bacteroidota</taxon>
        <taxon>Cytophagia</taxon>
        <taxon>Cytophagales</taxon>
        <taxon>Spirosomataceae</taxon>
        <taxon>Runella</taxon>
    </lineage>
</organism>
<dbReference type="SMART" id="SM00722">
    <property type="entry name" value="CASH"/>
    <property type="match status" value="1"/>
</dbReference>
<dbReference type="Proteomes" id="UP001204772">
    <property type="component" value="Unassembled WGS sequence"/>
</dbReference>
<dbReference type="InterPro" id="IPR022441">
    <property type="entry name" value="Para_beta_helix_rpt-2"/>
</dbReference>
<dbReference type="InterPro" id="IPR006633">
    <property type="entry name" value="Carb-bd_sugar_hydrolysis-dom"/>
</dbReference>
<keyword evidence="3" id="KW-1185">Reference proteome</keyword>
<evidence type="ECO:0000259" key="1">
    <source>
        <dbReference type="SMART" id="SM00722"/>
    </source>
</evidence>
<proteinExistence type="predicted"/>
<dbReference type="EMBL" id="JAMZEL010000003">
    <property type="protein sequence ID" value="MCP1382720.1"/>
    <property type="molecule type" value="Genomic_DNA"/>
</dbReference>
<feature type="domain" description="Carbohydrate-binding/sugar hydrolysis" evidence="1">
    <location>
        <begin position="59"/>
        <end position="198"/>
    </location>
</feature>
<dbReference type="InterPro" id="IPR026464">
    <property type="entry name" value="NosD_copper_fam"/>
</dbReference>
<dbReference type="Gene3D" id="2.160.20.10">
    <property type="entry name" value="Single-stranded right-handed beta-helix, Pectin lyase-like"/>
    <property type="match status" value="1"/>
</dbReference>
<dbReference type="InterPro" id="IPR012334">
    <property type="entry name" value="Pectin_lyas_fold"/>
</dbReference>
<evidence type="ECO:0000313" key="3">
    <source>
        <dbReference type="Proteomes" id="UP001204772"/>
    </source>
</evidence>
<dbReference type="NCBIfam" id="TIGR03804">
    <property type="entry name" value="para_beta_helix"/>
    <property type="match status" value="1"/>
</dbReference>
<comment type="caution">
    <text evidence="2">The sequence shown here is derived from an EMBL/GenBank/DDBJ whole genome shotgun (WGS) entry which is preliminary data.</text>
</comment>
<protein>
    <submittedName>
        <fullName evidence="2">Nitrous oxide reductase family maturation protein NosD</fullName>
    </submittedName>
</protein>
<accession>A0ABT1FLT0</accession>
<reference evidence="2 3" key="1">
    <citation type="submission" date="2022-06" db="EMBL/GenBank/DDBJ databases">
        <title>Runella sp. S5 genome sequencing.</title>
        <authorList>
            <person name="Park S."/>
        </authorList>
    </citation>
    <scope>NUCLEOTIDE SEQUENCE [LARGE SCALE GENOMIC DNA]</scope>
    <source>
        <strain evidence="2 3">S5</strain>
    </source>
</reference>
<dbReference type="SUPFAM" id="SSF51126">
    <property type="entry name" value="Pectin lyase-like"/>
    <property type="match status" value="1"/>
</dbReference>
<evidence type="ECO:0000313" key="2">
    <source>
        <dbReference type="EMBL" id="MCP1382720.1"/>
    </source>
</evidence>
<dbReference type="InterPro" id="IPR011050">
    <property type="entry name" value="Pectin_lyase_fold/virulence"/>
</dbReference>
<dbReference type="InterPro" id="IPR006626">
    <property type="entry name" value="PbH1"/>
</dbReference>
<sequence length="425" mass="48601">MKRTPNHHLRPQPPQYFVFLMSIGLFLSTTLHARTWVVNPKQSIRHTILRAAADDTILIQKGNYRVNTVLINKPLTIIGQHFPVLDGQFKNEIFTITANNVTIQGLHFENVGMTSMIDWAAIKVLESSYVRIIGNRVRNSYFGIYLSASDHCLVQANDVRGNPKEEQNTGNGIHAWKCDSIRVENNRVAGHRDGIYFEFVTNSIIQRNFSHQNIRYGLHFMFSHKNGYFYNTFRQNGAGVAVMYTKFVTMKHNIFEQNWGGAAYGLLLKDISDSHIEQNTFNINTIGVYMEGCSRSVFSHNQFIKNGYAIRVQANCDDNTLVYNNFKGNTFDVATNGNVVLTKVAHNYWDKYEGYDLNRDGIGDVPFRPVSLYASVIERIPQAMMLLRSFTVTLLDRIEKIIPSITPEGMKDESPMMKPIINRNR</sequence>
<name>A0ABT1FLT0_9BACT</name>
<gene>
    <name evidence="2" type="ORF">NCI00_09815</name>
</gene>
<dbReference type="Pfam" id="PF05048">
    <property type="entry name" value="NosD"/>
    <property type="match status" value="1"/>
</dbReference>
<dbReference type="InterPro" id="IPR007742">
    <property type="entry name" value="NosD_dom"/>
</dbReference>